<evidence type="ECO:0000313" key="2">
    <source>
        <dbReference type="Proteomes" id="UP000553632"/>
    </source>
</evidence>
<dbReference type="EMBL" id="JABANO010001866">
    <property type="protein sequence ID" value="KAF4758076.1"/>
    <property type="molecule type" value="Genomic_DNA"/>
</dbReference>
<name>A0A7J6ULY0_PEROL</name>
<sequence>RIGSVPMTALCDRAELRRVTSSILRYLDSKMRGMPEDCLSEVWKMAPPQVEGLERASRISLFAGEGSGYPALQGGVFWRLDFDEESLKLVLAEGIQGTALCLHTTEEFLYVLCEEGHFYRIPRSADFIPDLSAEYRFTLRPWGADDRRGNSMYFATSCDNAYIYAATSDFAEDAGYILVEID</sequence>
<keyword evidence="2" id="KW-1185">Reference proteome</keyword>
<comment type="caution">
    <text evidence="1">The sequence shown here is derived from an EMBL/GenBank/DDBJ whole genome shotgun (WGS) entry which is preliminary data.</text>
</comment>
<accession>A0A7J6ULY0</accession>
<dbReference type="Proteomes" id="UP000553632">
    <property type="component" value="Unassembled WGS sequence"/>
</dbReference>
<feature type="non-terminal residue" evidence="1">
    <location>
        <position position="1"/>
    </location>
</feature>
<feature type="non-terminal residue" evidence="1">
    <location>
        <position position="182"/>
    </location>
</feature>
<dbReference type="AlphaFoldDB" id="A0A7J6ULY0"/>
<evidence type="ECO:0000313" key="1">
    <source>
        <dbReference type="EMBL" id="KAF4758076.1"/>
    </source>
</evidence>
<organism evidence="1 2">
    <name type="scientific">Perkinsus olseni</name>
    <name type="common">Perkinsus atlanticus</name>
    <dbReference type="NCBI Taxonomy" id="32597"/>
    <lineage>
        <taxon>Eukaryota</taxon>
        <taxon>Sar</taxon>
        <taxon>Alveolata</taxon>
        <taxon>Perkinsozoa</taxon>
        <taxon>Perkinsea</taxon>
        <taxon>Perkinsida</taxon>
        <taxon>Perkinsidae</taxon>
        <taxon>Perkinsus</taxon>
    </lineage>
</organism>
<reference evidence="1 2" key="1">
    <citation type="submission" date="2020-04" db="EMBL/GenBank/DDBJ databases">
        <title>Perkinsus olseni comparative genomics.</title>
        <authorList>
            <person name="Bogema D.R."/>
        </authorList>
    </citation>
    <scope>NUCLEOTIDE SEQUENCE [LARGE SCALE GENOMIC DNA]</scope>
    <source>
        <strain evidence="1 2">ATCC PRA-207</strain>
    </source>
</reference>
<proteinExistence type="predicted"/>
<protein>
    <submittedName>
        <fullName evidence="1">Uncharacterized protein</fullName>
    </submittedName>
</protein>
<gene>
    <name evidence="1" type="ORF">FOZ63_011440</name>
</gene>